<dbReference type="InterPro" id="IPR008840">
    <property type="entry name" value="Sipho_Gp157"/>
</dbReference>
<evidence type="ECO:0000313" key="2">
    <source>
        <dbReference type="Proteomes" id="UP000242694"/>
    </source>
</evidence>
<name>A0ABX5IC39_9STAP</name>
<evidence type="ECO:0008006" key="3">
    <source>
        <dbReference type="Google" id="ProtNLM"/>
    </source>
</evidence>
<comment type="caution">
    <text evidence="1">The sequence shown here is derived from an EMBL/GenBank/DDBJ whole genome shotgun (WGS) entry which is preliminary data.</text>
</comment>
<proteinExistence type="predicted"/>
<reference evidence="1 2" key="1">
    <citation type="journal article" date="2016" name="Front. Microbiol.">
        <title>Comprehensive Phylogenetic Analysis of Bovine Non-aureus Staphylococci Species Based on Whole-Genome Sequencing.</title>
        <authorList>
            <person name="Naushad S."/>
            <person name="Barkema H.W."/>
            <person name="Luby C."/>
            <person name="Condas L.A."/>
            <person name="Nobrega D.B."/>
            <person name="Carson D.A."/>
            <person name="De Buck J."/>
        </authorList>
    </citation>
    <scope>NUCLEOTIDE SEQUENCE [LARGE SCALE GENOMIC DNA]</scope>
    <source>
        <strain evidence="1 2">SNUC 993</strain>
    </source>
</reference>
<gene>
    <name evidence="1" type="ORF">BU607_11005</name>
</gene>
<dbReference type="Proteomes" id="UP000242694">
    <property type="component" value="Unassembled WGS sequence"/>
</dbReference>
<accession>A0ABX5IC39</accession>
<dbReference type="Pfam" id="PF05565">
    <property type="entry name" value="Sipho_Gp157"/>
    <property type="match status" value="1"/>
</dbReference>
<dbReference type="EMBL" id="PZDI01000104">
    <property type="protein sequence ID" value="PTH12575.1"/>
    <property type="molecule type" value="Genomic_DNA"/>
</dbReference>
<protein>
    <recommendedName>
        <fullName evidence="3">Siphovirus Gp157 family protein</fullName>
    </recommendedName>
</protein>
<dbReference type="RefSeq" id="WP_107398395.1">
    <property type="nucleotide sequence ID" value="NZ_PZDI01000104.1"/>
</dbReference>
<evidence type="ECO:0000313" key="1">
    <source>
        <dbReference type="EMBL" id="PTH12575.1"/>
    </source>
</evidence>
<organism evidence="1 2">
    <name type="scientific">Staphylococcus auricularis</name>
    <dbReference type="NCBI Taxonomy" id="29379"/>
    <lineage>
        <taxon>Bacteria</taxon>
        <taxon>Bacillati</taxon>
        <taxon>Bacillota</taxon>
        <taxon>Bacilli</taxon>
        <taxon>Bacillales</taxon>
        <taxon>Staphylococcaceae</taxon>
        <taxon>Staphylococcus</taxon>
    </lineage>
</organism>
<keyword evidence="2" id="KW-1185">Reference proteome</keyword>
<sequence>MNTLIELGEKYTKLLEIIIEEGDSQVLQDTLDSINDALEDKADGCVAVIRRLEGDNEAIDKEINRLRRRKTTNKNGIQRIKESLQYTMETTNKEKFKTKLNSFTIAKNKPSLDVTDEKQIPKEYWVSQAPTLNKSELLKDIQNGKDIPGARTKQTRSLRVR</sequence>